<organism evidence="2 3">
    <name type="scientific">Fibrivirga algicola</name>
    <dbReference type="NCBI Taxonomy" id="2950420"/>
    <lineage>
        <taxon>Bacteria</taxon>
        <taxon>Pseudomonadati</taxon>
        <taxon>Bacteroidota</taxon>
        <taxon>Cytophagia</taxon>
        <taxon>Cytophagales</taxon>
        <taxon>Spirosomataceae</taxon>
        <taxon>Fibrivirga</taxon>
    </lineage>
</organism>
<evidence type="ECO:0000313" key="2">
    <source>
        <dbReference type="EMBL" id="NID13086.1"/>
    </source>
</evidence>
<dbReference type="InterPro" id="IPR025250">
    <property type="entry name" value="DUF4199"/>
</dbReference>
<dbReference type="Pfam" id="PF13858">
    <property type="entry name" value="DUF4199"/>
    <property type="match status" value="1"/>
</dbReference>
<dbReference type="EMBL" id="WAEL01000010">
    <property type="protein sequence ID" value="NID13086.1"/>
    <property type="molecule type" value="Genomic_DNA"/>
</dbReference>
<feature type="transmembrane region" description="Helical" evidence="1">
    <location>
        <begin position="142"/>
        <end position="164"/>
    </location>
</feature>
<comment type="caution">
    <text evidence="2">The sequence shown here is derived from an EMBL/GenBank/DDBJ whole genome shotgun (WGS) entry which is preliminary data.</text>
</comment>
<feature type="transmembrane region" description="Helical" evidence="1">
    <location>
        <begin position="38"/>
        <end position="56"/>
    </location>
</feature>
<evidence type="ECO:0000256" key="1">
    <source>
        <dbReference type="SAM" id="Phobius"/>
    </source>
</evidence>
<keyword evidence="3" id="KW-1185">Reference proteome</keyword>
<reference evidence="2" key="1">
    <citation type="submission" date="2024-05" db="EMBL/GenBank/DDBJ databases">
        <authorList>
            <person name="Jung D.-H."/>
        </authorList>
    </citation>
    <scope>NUCLEOTIDE SEQUENCE</scope>
    <source>
        <strain evidence="2">JA-25</strain>
    </source>
</reference>
<gene>
    <name evidence="2" type="ORF">F7231_23135</name>
</gene>
<protein>
    <submittedName>
        <fullName evidence="2">DUF4199 domain-containing protein</fullName>
    </submittedName>
</protein>
<sequence>MHEKPSTARLALKWGLITGVALIIYSTLLFTLGQTANSGLTMLIYLIMAGGLFMGIREYRILNGGYLSIGEGMGTGTLQSAVSGIISATYSLLYTTFIDPSVTEQIQNQMRAQMEDQGKLTDEQIDQAMEVMQKFQSPGLQFMAGVLGAIFIGAILSLLISAIMRRKNNNPFG</sequence>
<keyword evidence="1" id="KW-0472">Membrane</keyword>
<name>A0ABX0QPA3_9BACT</name>
<dbReference type="Proteomes" id="UP000606008">
    <property type="component" value="Unassembled WGS sequence"/>
</dbReference>
<keyword evidence="1" id="KW-0812">Transmembrane</keyword>
<evidence type="ECO:0000313" key="3">
    <source>
        <dbReference type="Proteomes" id="UP000606008"/>
    </source>
</evidence>
<accession>A0ABX0QPA3</accession>
<dbReference type="RefSeq" id="WP_085412595.1">
    <property type="nucleotide sequence ID" value="NZ_WAEL01000010.1"/>
</dbReference>
<feature type="transmembrane region" description="Helical" evidence="1">
    <location>
        <begin position="12"/>
        <end position="32"/>
    </location>
</feature>
<proteinExistence type="predicted"/>
<keyword evidence="1" id="KW-1133">Transmembrane helix</keyword>